<dbReference type="OrthoDB" id="9789936at2"/>
<evidence type="ECO:0000256" key="1">
    <source>
        <dbReference type="ARBA" id="ARBA00022448"/>
    </source>
</evidence>
<dbReference type="Gene3D" id="1.10.15.40">
    <property type="entry name" value="Electron transport complex subunit B, putative Fe-S cluster"/>
    <property type="match status" value="1"/>
</dbReference>
<keyword evidence="3 10" id="KW-0479">Metal-binding</keyword>
<dbReference type="InterPro" id="IPR050395">
    <property type="entry name" value="4Fe4S_Ferredoxin_RnfB"/>
</dbReference>
<dbReference type="HAMAP" id="MF_00463">
    <property type="entry name" value="RsxB_RnfB"/>
    <property type="match status" value="1"/>
</dbReference>
<dbReference type="InterPro" id="IPR007202">
    <property type="entry name" value="4Fe-4S_dom"/>
</dbReference>
<feature type="binding site" evidence="10">
    <location>
        <position position="175"/>
    </location>
    <ligand>
        <name>[4Fe-4S] cluster</name>
        <dbReference type="ChEBI" id="CHEBI:49883"/>
        <label>3</label>
    </ligand>
</feature>
<dbReference type="InterPro" id="IPR010207">
    <property type="entry name" value="Elect_transpt_cplx_RnfB/RsxB"/>
</dbReference>
<feature type="binding site" evidence="10">
    <location>
        <position position="52"/>
    </location>
    <ligand>
        <name>[4Fe-4S] cluster</name>
        <dbReference type="ChEBI" id="CHEBI:49883"/>
        <label>1</label>
    </ligand>
</feature>
<feature type="binding site" evidence="10">
    <location>
        <position position="178"/>
    </location>
    <ligand>
        <name>[4Fe-4S] cluster</name>
        <dbReference type="ChEBI" id="CHEBI:49883"/>
        <label>3</label>
    </ligand>
</feature>
<evidence type="ECO:0000256" key="9">
    <source>
        <dbReference type="ARBA" id="ARBA00023136"/>
    </source>
</evidence>
<evidence type="ECO:0000256" key="6">
    <source>
        <dbReference type="ARBA" id="ARBA00022982"/>
    </source>
</evidence>
<keyword evidence="2 10" id="KW-0004">4Fe-4S</keyword>
<dbReference type="InterPro" id="IPR017900">
    <property type="entry name" value="4Fe4S_Fe_S_CS"/>
</dbReference>
<organism evidence="13 14">
    <name type="scientific">Clostridium kluyveri</name>
    <dbReference type="NCBI Taxonomy" id="1534"/>
    <lineage>
        <taxon>Bacteria</taxon>
        <taxon>Bacillati</taxon>
        <taxon>Bacillota</taxon>
        <taxon>Clostridia</taxon>
        <taxon>Eubacteriales</taxon>
        <taxon>Clostridiaceae</taxon>
        <taxon>Clostridium</taxon>
    </lineage>
</organism>
<dbReference type="EMBL" id="CP018335">
    <property type="protein sequence ID" value="APM38647.1"/>
    <property type="molecule type" value="Genomic_DNA"/>
</dbReference>
<keyword evidence="9 10" id="KW-0472">Membrane</keyword>
<feature type="binding site" evidence="10">
    <location>
        <position position="57"/>
    </location>
    <ligand>
        <name>[4Fe-4S] cluster</name>
        <dbReference type="ChEBI" id="CHEBI:49883"/>
        <label>1</label>
    </ligand>
</feature>
<dbReference type="Gene3D" id="3.30.70.20">
    <property type="match status" value="2"/>
</dbReference>
<name>A0A1L5F6N6_CLOKL</name>
<dbReference type="NCBIfam" id="TIGR01944">
    <property type="entry name" value="rnfB"/>
    <property type="match status" value="1"/>
</dbReference>
<feature type="binding site" evidence="10">
    <location>
        <position position="148"/>
    </location>
    <ligand>
        <name>[4Fe-4S] cluster</name>
        <dbReference type="ChEBI" id="CHEBI:49883"/>
        <label>2</label>
    </ligand>
</feature>
<dbReference type="GO" id="GO:0022900">
    <property type="term" value="P:electron transport chain"/>
    <property type="evidence" value="ECO:0007669"/>
    <property type="project" value="UniProtKB-UniRule"/>
</dbReference>
<dbReference type="PANTHER" id="PTHR43560">
    <property type="entry name" value="ION-TRANSLOCATING OXIDOREDUCTASE COMPLEX SUBUNIT B"/>
    <property type="match status" value="1"/>
</dbReference>
<feature type="binding site" evidence="10">
    <location>
        <position position="49"/>
    </location>
    <ligand>
        <name>[4Fe-4S] cluster</name>
        <dbReference type="ChEBI" id="CHEBI:49883"/>
        <label>1</label>
    </ligand>
</feature>
<evidence type="ECO:0000256" key="8">
    <source>
        <dbReference type="ARBA" id="ARBA00023014"/>
    </source>
</evidence>
<dbReference type="Pfam" id="PF04060">
    <property type="entry name" value="FeS"/>
    <property type="match status" value="1"/>
</dbReference>
<feature type="binding site" evidence="10">
    <location>
        <position position="172"/>
    </location>
    <ligand>
        <name>[4Fe-4S] cluster</name>
        <dbReference type="ChEBI" id="CHEBI:49883"/>
        <label>3</label>
    </ligand>
</feature>
<evidence type="ECO:0000259" key="12">
    <source>
        <dbReference type="PROSITE" id="PS51656"/>
    </source>
</evidence>
<sequence length="285" mass="29920">MQTAIMVLIVMTIIGLLFGLILAYVDKKFAVEVNPLIELVEDVLPKGQCGGCGYAGCKAYAEAVVLDESVSPNLCVPGKEEVAKAVAELTGKSAGDVEAKVAHVRCSGDLSNTVKKYDYKGIKDCTAANLLQGGPKACEYGCLGFGTCVKHCPFDALTMGSKGLPIVDTFKCTGCGSCEAACPKSVIQLRPLGSKVQVNCNSKDKGAQVRKSCKVGCLGCGLCMKNCSYDAIKLENNLAVVDHHICIEKCSEATCLAKCPTGAIKKITSAMDLQEQSKEEAAANS</sequence>
<comment type="subunit">
    <text evidence="10">The complex is composed of six subunits: RnfA, RnfB, RnfC, RnfD, RnfE and RnfG.</text>
</comment>
<evidence type="ECO:0000256" key="5">
    <source>
        <dbReference type="ARBA" id="ARBA00022967"/>
    </source>
</evidence>
<evidence type="ECO:0000313" key="13">
    <source>
        <dbReference type="EMBL" id="APM38647.1"/>
    </source>
</evidence>
<dbReference type="Pfam" id="PF13187">
    <property type="entry name" value="Fer4_9"/>
    <property type="match status" value="1"/>
</dbReference>
<evidence type="ECO:0000259" key="11">
    <source>
        <dbReference type="PROSITE" id="PS51379"/>
    </source>
</evidence>
<dbReference type="CDD" id="cd10549">
    <property type="entry name" value="MtMvhB_like"/>
    <property type="match status" value="1"/>
</dbReference>
<dbReference type="PROSITE" id="PS51379">
    <property type="entry name" value="4FE4S_FER_2"/>
    <property type="match status" value="4"/>
</dbReference>
<evidence type="ECO:0000256" key="7">
    <source>
        <dbReference type="ARBA" id="ARBA00023004"/>
    </source>
</evidence>
<dbReference type="Proteomes" id="UP000184604">
    <property type="component" value="Chromosome"/>
</dbReference>
<keyword evidence="5 10" id="KW-1278">Translocase</keyword>
<keyword evidence="7 10" id="KW-0408">Iron</keyword>
<gene>
    <name evidence="10" type="primary">rnfB</name>
    <name evidence="13" type="ORF">BS101_07760</name>
</gene>
<evidence type="ECO:0000256" key="4">
    <source>
        <dbReference type="ARBA" id="ARBA00022737"/>
    </source>
</evidence>
<dbReference type="EC" id="7.-.-.-" evidence="10"/>
<keyword evidence="8 10" id="KW-0411">Iron-sulfur</keyword>
<accession>A0A1L5F6N6</accession>
<evidence type="ECO:0000256" key="3">
    <source>
        <dbReference type="ARBA" id="ARBA00022723"/>
    </source>
</evidence>
<keyword evidence="4 10" id="KW-0677">Repeat</keyword>
<dbReference type="GO" id="GO:0051539">
    <property type="term" value="F:4 iron, 4 sulfur cluster binding"/>
    <property type="evidence" value="ECO:0007669"/>
    <property type="project" value="UniProtKB-UniRule"/>
</dbReference>
<proteinExistence type="inferred from homology"/>
<feature type="domain" description="4Fe-4S ferredoxin-type" evidence="11">
    <location>
        <begin position="133"/>
        <end position="162"/>
    </location>
</feature>
<dbReference type="PANTHER" id="PTHR43560:SF1">
    <property type="entry name" value="ION-TRANSLOCATING OXIDOREDUCTASE COMPLEX SUBUNIT B"/>
    <property type="match status" value="1"/>
</dbReference>
<feature type="domain" description="4Fe-4S ferredoxin-type" evidence="11">
    <location>
        <begin position="239"/>
        <end position="269"/>
    </location>
</feature>
<evidence type="ECO:0000256" key="2">
    <source>
        <dbReference type="ARBA" id="ARBA00022485"/>
    </source>
</evidence>
<keyword evidence="6 10" id="KW-0249">Electron transport</keyword>
<dbReference type="RefSeq" id="WP_073538313.1">
    <property type="nucleotide sequence ID" value="NZ_CP018335.1"/>
</dbReference>
<protein>
    <recommendedName>
        <fullName evidence="10">Ion-translocating oxidoreductase complex subunit B</fullName>
        <ecNumber evidence="10">7.-.-.-</ecNumber>
    </recommendedName>
    <alternativeName>
        <fullName evidence="10">Rnf electron transport complex subunit B</fullName>
    </alternativeName>
</protein>
<comment type="similarity">
    <text evidence="10">Belongs to the 4Fe4S bacterial-type ferredoxin family. RnfB subfamily.</text>
</comment>
<dbReference type="PROSITE" id="PS51656">
    <property type="entry name" value="4FE4S"/>
    <property type="match status" value="1"/>
</dbReference>
<comment type="caution">
    <text evidence="10">Lacks conserved residue(s) required for the propagation of feature annotation.</text>
</comment>
<dbReference type="SUPFAM" id="SSF54862">
    <property type="entry name" value="4Fe-4S ferredoxins"/>
    <property type="match status" value="1"/>
</dbReference>
<reference evidence="13 14" key="1">
    <citation type="submission" date="2016-12" db="EMBL/GenBank/DDBJ databases">
        <title>Complete genome sequence of Clostridium kluyveri JZZ isolated from the pit mud of a Chinese flavor liquor-making factory.</title>
        <authorList>
            <person name="Wang Y."/>
        </authorList>
    </citation>
    <scope>NUCLEOTIDE SEQUENCE [LARGE SCALE GENOMIC DNA]</scope>
    <source>
        <strain evidence="13 14">JZZ</strain>
    </source>
</reference>
<dbReference type="GO" id="GO:0005886">
    <property type="term" value="C:plasma membrane"/>
    <property type="evidence" value="ECO:0007669"/>
    <property type="project" value="UniProtKB-SubCell"/>
</dbReference>
<keyword evidence="1 10" id="KW-0813">Transport</keyword>
<dbReference type="PROSITE" id="PS00198">
    <property type="entry name" value="4FE4S_FER_1"/>
    <property type="match status" value="1"/>
</dbReference>
<feature type="binding site" evidence="10">
    <location>
        <position position="152"/>
    </location>
    <ligand>
        <name>[4Fe-4S] cluster</name>
        <dbReference type="ChEBI" id="CHEBI:49883"/>
        <label>3</label>
    </ligand>
</feature>
<dbReference type="AlphaFoldDB" id="A0A1L5F6N6"/>
<feature type="domain" description="4Fe-4S ferredoxin-type" evidence="11">
    <location>
        <begin position="163"/>
        <end position="192"/>
    </location>
</feature>
<feature type="binding site" evidence="10">
    <location>
        <position position="182"/>
    </location>
    <ligand>
        <name>[4Fe-4S] cluster</name>
        <dbReference type="ChEBI" id="CHEBI:49883"/>
        <label>2</label>
    </ligand>
</feature>
<feature type="binding site" evidence="10">
    <location>
        <position position="142"/>
    </location>
    <ligand>
        <name>[4Fe-4S] cluster</name>
        <dbReference type="ChEBI" id="CHEBI:49883"/>
        <label>2</label>
    </ligand>
</feature>
<feature type="region of interest" description="Hydrophobic" evidence="10">
    <location>
        <begin position="1"/>
        <end position="26"/>
    </location>
</feature>
<dbReference type="GO" id="GO:0046872">
    <property type="term" value="F:metal ion binding"/>
    <property type="evidence" value="ECO:0007669"/>
    <property type="project" value="UniProtKB-KW"/>
</dbReference>
<comment type="function">
    <text evidence="10">Part of a membrane-bound complex that couples electron transfer with translocation of ions across the membrane.</text>
</comment>
<feature type="binding site" evidence="10">
    <location>
        <position position="138"/>
    </location>
    <ligand>
        <name>[4Fe-4S] cluster</name>
        <dbReference type="ChEBI" id="CHEBI:49883"/>
        <label>2</label>
    </ligand>
</feature>
<dbReference type="GO" id="GO:0009055">
    <property type="term" value="F:electron transfer activity"/>
    <property type="evidence" value="ECO:0007669"/>
    <property type="project" value="InterPro"/>
</dbReference>
<comment type="subcellular location">
    <subcellularLocation>
        <location evidence="10">Cell membrane</location>
    </subcellularLocation>
</comment>
<dbReference type="NCBIfam" id="NF005503">
    <property type="entry name" value="PRK07118.1-2"/>
    <property type="match status" value="1"/>
</dbReference>
<feature type="domain" description="4Fe-4S ferredoxin-type" evidence="11">
    <location>
        <begin position="205"/>
        <end position="237"/>
    </location>
</feature>
<evidence type="ECO:0000313" key="14">
    <source>
        <dbReference type="Proteomes" id="UP000184604"/>
    </source>
</evidence>
<comment type="cofactor">
    <cofactor evidence="10">
        <name>[4Fe-4S] cluster</name>
        <dbReference type="ChEBI" id="CHEBI:49883"/>
    </cofactor>
    <text evidence="10">Binds 3 [4Fe-4S] clusters.</text>
</comment>
<feature type="binding site" evidence="10">
    <location>
        <position position="75"/>
    </location>
    <ligand>
        <name>[4Fe-4S] cluster</name>
        <dbReference type="ChEBI" id="CHEBI:49883"/>
        <label>1</label>
    </ligand>
</feature>
<keyword evidence="10" id="KW-1003">Cell membrane</keyword>
<dbReference type="InterPro" id="IPR017896">
    <property type="entry name" value="4Fe4S_Fe-S-bd"/>
</dbReference>
<evidence type="ECO:0000256" key="10">
    <source>
        <dbReference type="HAMAP-Rule" id="MF_00463"/>
    </source>
</evidence>
<feature type="domain" description="4Fe-4S" evidence="12">
    <location>
        <begin position="32"/>
        <end position="92"/>
    </location>
</feature>